<name>A0AAX2CE21_9BACI</name>
<keyword evidence="1" id="KW-0472">Membrane</keyword>
<accession>A0AAX2CE21</accession>
<keyword evidence="1" id="KW-1133">Transmembrane helix</keyword>
<organism evidence="2 3">
    <name type="scientific">Bacillus cytotoxicus</name>
    <dbReference type="NCBI Taxonomy" id="580165"/>
    <lineage>
        <taxon>Bacteria</taxon>
        <taxon>Bacillati</taxon>
        <taxon>Bacillota</taxon>
        <taxon>Bacilli</taxon>
        <taxon>Bacillales</taxon>
        <taxon>Bacillaceae</taxon>
        <taxon>Bacillus</taxon>
        <taxon>Bacillus cereus group</taxon>
    </lineage>
</organism>
<evidence type="ECO:0000313" key="2">
    <source>
        <dbReference type="EMBL" id="SCL87098.1"/>
    </source>
</evidence>
<evidence type="ECO:0000313" key="3">
    <source>
        <dbReference type="Proteomes" id="UP000242164"/>
    </source>
</evidence>
<keyword evidence="1" id="KW-0812">Transmembrane</keyword>
<dbReference type="PANTHER" id="PTHR38441">
    <property type="entry name" value="INTEGRAL MEMBRANE PROTEIN-RELATED"/>
    <property type="match status" value="1"/>
</dbReference>
<dbReference type="InterPro" id="IPR007436">
    <property type="entry name" value="DUF485"/>
</dbReference>
<dbReference type="EMBL" id="FMIK01000018">
    <property type="protein sequence ID" value="SCL87098.1"/>
    <property type="molecule type" value="Genomic_DNA"/>
</dbReference>
<dbReference type="RefSeq" id="WP_087097993.1">
    <property type="nucleotide sequence ID" value="NZ_CP066179.1"/>
</dbReference>
<sequence>MIKSKNINYEEIANSEKFKALLRERKRFTISVTVFFICFALLLPILTLDTNLFTKEAIGSISWAWVYAFAQFGMTIVICHLYVKKAAYFDALAEQVLRDEAEGRKVDGL</sequence>
<feature type="transmembrane region" description="Helical" evidence="1">
    <location>
        <begin position="28"/>
        <end position="48"/>
    </location>
</feature>
<dbReference type="Pfam" id="PF04341">
    <property type="entry name" value="DUF485"/>
    <property type="match status" value="1"/>
</dbReference>
<comment type="caution">
    <text evidence="2">The sequence shown here is derived from an EMBL/GenBank/DDBJ whole genome shotgun (WGS) entry which is preliminary data.</text>
</comment>
<reference evidence="2 3" key="1">
    <citation type="submission" date="2016-08" db="EMBL/GenBank/DDBJ databases">
        <authorList>
            <person name="Loux V."/>
            <person name="Rue O."/>
        </authorList>
    </citation>
    <scope>NUCLEOTIDE SEQUENCE [LARGE SCALE GENOMIC DNA]</scope>
    <source>
        <strain evidence="2 3">AFSSA_08CEB44bac</strain>
    </source>
</reference>
<evidence type="ECO:0000256" key="1">
    <source>
        <dbReference type="SAM" id="Phobius"/>
    </source>
</evidence>
<gene>
    <name evidence="2" type="ORF">BCB44BAC_01083</name>
</gene>
<dbReference type="PANTHER" id="PTHR38441:SF1">
    <property type="entry name" value="MEMBRANE PROTEIN"/>
    <property type="match status" value="1"/>
</dbReference>
<proteinExistence type="predicted"/>
<feature type="transmembrane region" description="Helical" evidence="1">
    <location>
        <begin position="60"/>
        <end position="83"/>
    </location>
</feature>
<dbReference type="AlphaFoldDB" id="A0AAX2CE21"/>
<protein>
    <recommendedName>
        <fullName evidence="4">DUF485 domain-containing protein</fullName>
    </recommendedName>
</protein>
<evidence type="ECO:0008006" key="4">
    <source>
        <dbReference type="Google" id="ProtNLM"/>
    </source>
</evidence>
<dbReference type="Proteomes" id="UP000242164">
    <property type="component" value="Unassembled WGS sequence"/>
</dbReference>